<dbReference type="AlphaFoldDB" id="G2LGM3"/>
<organism evidence="2 3">
    <name type="scientific">Chloracidobacterium thermophilum (strain B)</name>
    <dbReference type="NCBI Taxonomy" id="981222"/>
    <lineage>
        <taxon>Bacteria</taxon>
        <taxon>Pseudomonadati</taxon>
        <taxon>Acidobacteriota</taxon>
        <taxon>Terriglobia</taxon>
        <taxon>Terriglobales</taxon>
        <taxon>Acidobacteriaceae</taxon>
        <taxon>Chloracidobacterium</taxon>
    </lineage>
</organism>
<proteinExistence type="predicted"/>
<keyword evidence="3" id="KW-1185">Reference proteome</keyword>
<sequence>MAYPSWVPAGVAQRVEALVEGWRRSEEHIRLRLADIAIKANIRRGRRPHSLQSACKRMQKLLQDRLQARIDNIRDDIACIERLTRSHNDGRDYDRQELYGRWLSGLDDRKVVMFLLAACEAAHNHTRIRRQLREARLLRQEIIKAARELSRQIRTLESLDVGMPKELVSTRALLRIANPSHPDDVDAWETLRPQILGDEPDSIVKVCDELDSSAEVRSAWDSAPDLADLLEAAAMAAENYITAPLHSRQKGEKTDAIRVFAGILTRIFKFDLTDRIKHAMAVAATIAINRPDIVVTYDNVRKALDGRQPRPGKVAPEK</sequence>
<dbReference type="EMBL" id="CP002514">
    <property type="protein sequence ID" value="AEP11134.1"/>
    <property type="molecule type" value="Genomic_DNA"/>
</dbReference>
<name>G2LGM3_CHLTF</name>
<evidence type="ECO:0000313" key="3">
    <source>
        <dbReference type="Proteomes" id="UP000006791"/>
    </source>
</evidence>
<gene>
    <name evidence="2" type="ordered locus">Cabther_A0372</name>
</gene>
<dbReference type="STRING" id="981222.Cabther_A0372"/>
<reference evidence="2 3" key="1">
    <citation type="journal article" date="2012" name="Environ. Microbiol.">
        <title>Complete genome of Candidatus Chloracidobacterium thermophilum, a chlorophyll-based photoheterotroph belonging to the phylum Acidobacteria.</title>
        <authorList>
            <person name="Garcia Costas A.M."/>
            <person name="Liu Z."/>
            <person name="Tomsho L.P."/>
            <person name="Schuster S.C."/>
            <person name="Ward D.M."/>
            <person name="Bryant D.A."/>
        </authorList>
    </citation>
    <scope>NUCLEOTIDE SEQUENCE [LARGE SCALE GENOMIC DNA]</scope>
    <source>
        <strain evidence="2 3">B</strain>
    </source>
</reference>
<keyword evidence="1" id="KW-0175">Coiled coil</keyword>
<protein>
    <submittedName>
        <fullName evidence="2">Uncharacterized protein</fullName>
    </submittedName>
</protein>
<evidence type="ECO:0000313" key="2">
    <source>
        <dbReference type="EMBL" id="AEP11134.1"/>
    </source>
</evidence>
<dbReference type="HOGENOM" id="CLU_873451_0_0_0"/>
<evidence type="ECO:0000256" key="1">
    <source>
        <dbReference type="SAM" id="Coils"/>
    </source>
</evidence>
<feature type="coiled-coil region" evidence="1">
    <location>
        <begin position="128"/>
        <end position="159"/>
    </location>
</feature>
<dbReference type="KEGG" id="ctm:Cabther_A0372"/>
<dbReference type="Proteomes" id="UP000006791">
    <property type="component" value="Chromosome 1"/>
</dbReference>
<accession>G2LGM3</accession>